<dbReference type="RefSeq" id="XP_018325052.1">
    <property type="nucleotide sequence ID" value="XM_018469550.1"/>
</dbReference>
<dbReference type="GO" id="GO:0032589">
    <property type="term" value="C:neuron projection membrane"/>
    <property type="evidence" value="ECO:0007669"/>
    <property type="project" value="TreeGrafter"/>
</dbReference>
<dbReference type="InterPro" id="IPR037448">
    <property type="entry name" value="Zig-8"/>
</dbReference>
<evidence type="ECO:0000313" key="5">
    <source>
        <dbReference type="RefSeq" id="XP_018325052.1"/>
    </source>
</evidence>
<dbReference type="InterPro" id="IPR013783">
    <property type="entry name" value="Ig-like_fold"/>
</dbReference>
<evidence type="ECO:0000313" key="4">
    <source>
        <dbReference type="RefSeq" id="XP_018325050.1"/>
    </source>
</evidence>
<dbReference type="PANTHER" id="PTHR23279">
    <property type="entry name" value="DEFECTIVE PROBOSCIS EXTENSION RESPONSE DPR -RELATED"/>
    <property type="match status" value="1"/>
</dbReference>
<reference evidence="4 5" key="1">
    <citation type="submission" date="2025-04" db="UniProtKB">
        <authorList>
            <consortium name="RefSeq"/>
        </authorList>
    </citation>
    <scope>IDENTIFICATION</scope>
    <source>
        <tissue evidence="4 5">Entire body</tissue>
    </source>
</reference>
<dbReference type="KEGG" id="apln:108736931"/>
<keyword evidence="1" id="KW-0732">Signal</keyword>
<dbReference type="SMART" id="SM00409">
    <property type="entry name" value="IG"/>
    <property type="match status" value="2"/>
</dbReference>
<feature type="signal peptide" evidence="1">
    <location>
        <begin position="1"/>
        <end position="26"/>
    </location>
</feature>
<keyword evidence="3" id="KW-1185">Reference proteome</keyword>
<name>A0A1W4WX03_AGRPL</name>
<dbReference type="GeneID" id="108736931"/>
<dbReference type="PANTHER" id="PTHR23279:SF2">
    <property type="entry name" value="DEFECTIVE PROBOSCIS EXTENSION RESPONSE 19, ISOFORM A"/>
    <property type="match status" value="1"/>
</dbReference>
<dbReference type="OrthoDB" id="190835at2759"/>
<dbReference type="SMART" id="SM00408">
    <property type="entry name" value="IGc2"/>
    <property type="match status" value="2"/>
</dbReference>
<dbReference type="RefSeq" id="XP_018325050.1">
    <property type="nucleotide sequence ID" value="XM_018469548.1"/>
</dbReference>
<dbReference type="InterPro" id="IPR013106">
    <property type="entry name" value="Ig_V-set"/>
</dbReference>
<evidence type="ECO:0000259" key="2">
    <source>
        <dbReference type="PROSITE" id="PS50835"/>
    </source>
</evidence>
<protein>
    <submittedName>
        <fullName evidence="4 5">Netrin receptor DCC-like</fullName>
    </submittedName>
</protein>
<evidence type="ECO:0000313" key="3">
    <source>
        <dbReference type="Proteomes" id="UP000192223"/>
    </source>
</evidence>
<dbReference type="InterPro" id="IPR003598">
    <property type="entry name" value="Ig_sub2"/>
</dbReference>
<dbReference type="InterPro" id="IPR036179">
    <property type="entry name" value="Ig-like_dom_sf"/>
</dbReference>
<dbReference type="InterPro" id="IPR003599">
    <property type="entry name" value="Ig_sub"/>
</dbReference>
<feature type="domain" description="Ig-like" evidence="2">
    <location>
        <begin position="151"/>
        <end position="250"/>
    </location>
</feature>
<gene>
    <name evidence="4 5" type="primary">LOC108736931</name>
</gene>
<evidence type="ECO:0000256" key="1">
    <source>
        <dbReference type="SAM" id="SignalP"/>
    </source>
</evidence>
<dbReference type="InterPro" id="IPR007110">
    <property type="entry name" value="Ig-like_dom"/>
</dbReference>
<dbReference type="Proteomes" id="UP000192223">
    <property type="component" value="Unplaced"/>
</dbReference>
<dbReference type="GO" id="GO:0050808">
    <property type="term" value="P:synapse organization"/>
    <property type="evidence" value="ECO:0007669"/>
    <property type="project" value="TreeGrafter"/>
</dbReference>
<dbReference type="PROSITE" id="PS50835">
    <property type="entry name" value="IG_LIKE"/>
    <property type="match status" value="2"/>
</dbReference>
<proteinExistence type="predicted"/>
<dbReference type="Pfam" id="PF13927">
    <property type="entry name" value="Ig_3"/>
    <property type="match status" value="1"/>
</dbReference>
<accession>A0A1W4WX03</accession>
<dbReference type="Pfam" id="PF07686">
    <property type="entry name" value="V-set"/>
    <property type="match status" value="1"/>
</dbReference>
<dbReference type="STRING" id="224129.A0A1W4WX03"/>
<feature type="chain" id="PRO_5010817836" evidence="1">
    <location>
        <begin position="27"/>
        <end position="299"/>
    </location>
</feature>
<organism evidence="3 5">
    <name type="scientific">Agrilus planipennis</name>
    <name type="common">Emerald ash borer</name>
    <name type="synonym">Agrilus marcopoli</name>
    <dbReference type="NCBI Taxonomy" id="224129"/>
    <lineage>
        <taxon>Eukaryota</taxon>
        <taxon>Metazoa</taxon>
        <taxon>Ecdysozoa</taxon>
        <taxon>Arthropoda</taxon>
        <taxon>Hexapoda</taxon>
        <taxon>Insecta</taxon>
        <taxon>Pterygota</taxon>
        <taxon>Neoptera</taxon>
        <taxon>Endopterygota</taxon>
        <taxon>Coleoptera</taxon>
        <taxon>Polyphaga</taxon>
        <taxon>Elateriformia</taxon>
        <taxon>Buprestoidea</taxon>
        <taxon>Buprestidae</taxon>
        <taxon>Agrilinae</taxon>
        <taxon>Agrilus</taxon>
    </lineage>
</organism>
<dbReference type="AlphaFoldDB" id="A0A1W4WX03"/>
<dbReference type="Gene3D" id="2.60.40.10">
    <property type="entry name" value="Immunoglobulins"/>
    <property type="match status" value="2"/>
</dbReference>
<dbReference type="PROSITE" id="PS51257">
    <property type="entry name" value="PROKAR_LIPOPROTEIN"/>
    <property type="match status" value="1"/>
</dbReference>
<dbReference type="SUPFAM" id="SSF48726">
    <property type="entry name" value="Immunoglobulin"/>
    <property type="match status" value="2"/>
</dbReference>
<sequence length="299" mass="33463">MAHRFSTLITGVLIALLFSCLINLEAKHSVKSIHRRSYNHRRKNQDDSSTNIVKAQSNPENVFITSNNTIVTAQAGGTAILPCIIRKSNTGVVSWIRRHDYRLLTVGLLTYIADNRFMVEHIRHLQNWGLLIKPVRSSDAGLYECQVSLHPSSSIFVELKVTKVVAEILGAPDLHLNAGSTLQLVCSLIHSTEPPTYVFWYHESRMINYDSGVTVLPNHSSSVLLVHDVDKSHNGNYTCSPSNAKPSSIYVHVLNATAEEQPAAMQHANASISSTNRKFFNFCLIWPVLIIVVERKRTR</sequence>
<feature type="domain" description="Ig-like" evidence="2">
    <location>
        <begin position="59"/>
        <end position="148"/>
    </location>
</feature>